<name>A0AAV4CBK7_9GAST</name>
<dbReference type="EMBL" id="BLXT01006003">
    <property type="protein sequence ID" value="GFO28079.1"/>
    <property type="molecule type" value="Genomic_DNA"/>
</dbReference>
<dbReference type="Proteomes" id="UP000735302">
    <property type="component" value="Unassembled WGS sequence"/>
</dbReference>
<proteinExistence type="predicted"/>
<comment type="caution">
    <text evidence="2">The sequence shown here is derived from an EMBL/GenBank/DDBJ whole genome shotgun (WGS) entry which is preliminary data.</text>
</comment>
<accession>A0AAV4CBK7</accession>
<gene>
    <name evidence="2" type="ORF">PoB_005458400</name>
</gene>
<dbReference type="AlphaFoldDB" id="A0AAV4CBK7"/>
<organism evidence="2 3">
    <name type="scientific">Plakobranchus ocellatus</name>
    <dbReference type="NCBI Taxonomy" id="259542"/>
    <lineage>
        <taxon>Eukaryota</taxon>
        <taxon>Metazoa</taxon>
        <taxon>Spiralia</taxon>
        <taxon>Lophotrochozoa</taxon>
        <taxon>Mollusca</taxon>
        <taxon>Gastropoda</taxon>
        <taxon>Heterobranchia</taxon>
        <taxon>Euthyneura</taxon>
        <taxon>Panpulmonata</taxon>
        <taxon>Sacoglossa</taxon>
        <taxon>Placobranchoidea</taxon>
        <taxon>Plakobranchidae</taxon>
        <taxon>Plakobranchus</taxon>
    </lineage>
</organism>
<protein>
    <submittedName>
        <fullName evidence="2">Uncharacterized protein</fullName>
    </submittedName>
</protein>
<reference evidence="2 3" key="1">
    <citation type="journal article" date="2021" name="Elife">
        <title>Chloroplast acquisition without the gene transfer in kleptoplastic sea slugs, Plakobranchus ocellatus.</title>
        <authorList>
            <person name="Maeda T."/>
            <person name="Takahashi S."/>
            <person name="Yoshida T."/>
            <person name="Shimamura S."/>
            <person name="Takaki Y."/>
            <person name="Nagai Y."/>
            <person name="Toyoda A."/>
            <person name="Suzuki Y."/>
            <person name="Arimoto A."/>
            <person name="Ishii H."/>
            <person name="Satoh N."/>
            <person name="Nishiyama T."/>
            <person name="Hasebe M."/>
            <person name="Maruyama T."/>
            <person name="Minagawa J."/>
            <person name="Obokata J."/>
            <person name="Shigenobu S."/>
        </authorList>
    </citation>
    <scope>NUCLEOTIDE SEQUENCE [LARGE SCALE GENOMIC DNA]</scope>
</reference>
<evidence type="ECO:0000313" key="2">
    <source>
        <dbReference type="EMBL" id="GFO28079.1"/>
    </source>
</evidence>
<keyword evidence="3" id="KW-1185">Reference proteome</keyword>
<evidence type="ECO:0000313" key="3">
    <source>
        <dbReference type="Proteomes" id="UP000735302"/>
    </source>
</evidence>
<evidence type="ECO:0000256" key="1">
    <source>
        <dbReference type="SAM" id="MobiDB-lite"/>
    </source>
</evidence>
<sequence>MIRNPSLMRLTKLTFFRARAKHILLLSDQRVTGGLTPLYVARTVGNKKKKYVRRMGFKARKRNTLVSRQDRDGCSSKHVASVPPSSHAVDARPGSGAELQIKGLIPRAGK</sequence>
<feature type="region of interest" description="Disordered" evidence="1">
    <location>
        <begin position="65"/>
        <end position="94"/>
    </location>
</feature>